<dbReference type="Proteomes" id="UP000630149">
    <property type="component" value="Unassembled WGS sequence"/>
</dbReference>
<dbReference type="Gene3D" id="2.40.50.230">
    <property type="entry name" value="Gp5 N-terminal domain"/>
    <property type="match status" value="1"/>
</dbReference>
<dbReference type="EMBL" id="BMOB01000005">
    <property type="protein sequence ID" value="GGI86228.1"/>
    <property type="molecule type" value="Genomic_DNA"/>
</dbReference>
<dbReference type="OrthoDB" id="5632231at2"/>
<reference evidence="1" key="1">
    <citation type="journal article" date="2014" name="Int. J. Syst. Evol. Microbiol.">
        <title>Complete genome sequence of Corynebacterium casei LMG S-19264T (=DSM 44701T), isolated from a smear-ripened cheese.</title>
        <authorList>
            <consortium name="US DOE Joint Genome Institute (JGI-PGF)"/>
            <person name="Walter F."/>
            <person name="Albersmeier A."/>
            <person name="Kalinowski J."/>
            <person name="Ruckert C."/>
        </authorList>
    </citation>
    <scope>NUCLEOTIDE SEQUENCE</scope>
    <source>
        <strain evidence="1">JCM 13919</strain>
    </source>
</reference>
<organism evidence="1 2">
    <name type="scientific">Legionella impletisoli</name>
    <dbReference type="NCBI Taxonomy" id="343510"/>
    <lineage>
        <taxon>Bacteria</taxon>
        <taxon>Pseudomonadati</taxon>
        <taxon>Pseudomonadota</taxon>
        <taxon>Gammaproteobacteria</taxon>
        <taxon>Legionellales</taxon>
        <taxon>Legionellaceae</taxon>
        <taxon>Legionella</taxon>
    </lineage>
</organism>
<accession>A0A917NBP9</accession>
<dbReference type="Gene3D" id="3.55.50.10">
    <property type="entry name" value="Baseplate protein-like domains"/>
    <property type="match status" value="1"/>
</dbReference>
<evidence type="ECO:0000313" key="1">
    <source>
        <dbReference type="EMBL" id="GGI86228.1"/>
    </source>
</evidence>
<protein>
    <recommendedName>
        <fullName evidence="3">Gp5/Type VI secretion system Vgr protein OB-fold domain-containing protein</fullName>
    </recommendedName>
</protein>
<dbReference type="Pfam" id="PF05954">
    <property type="entry name" value="Phage_GPD"/>
    <property type="match status" value="1"/>
</dbReference>
<dbReference type="SUPFAM" id="SSF69255">
    <property type="entry name" value="gp5 N-terminal domain-like"/>
    <property type="match status" value="1"/>
</dbReference>
<evidence type="ECO:0008006" key="3">
    <source>
        <dbReference type="Google" id="ProtNLM"/>
    </source>
</evidence>
<gene>
    <name evidence="1" type="ORF">GCM10007966_13530</name>
</gene>
<keyword evidence="2" id="KW-1185">Reference proteome</keyword>
<proteinExistence type="predicted"/>
<dbReference type="SUPFAM" id="SSF69279">
    <property type="entry name" value="Phage tail proteins"/>
    <property type="match status" value="1"/>
</dbReference>
<name>A0A917NBP9_9GAMM</name>
<sequence>MGVDTSPSYVLSTSSGDMNVASFILKEWGISQEYQIVITIINPQQTIQLGEAVCFSINDYAFHGFVLLLEEMYSDKHHELNIVVISPLSHYLNRHETRIYPNVTLSELLHAMLTQAGLCDKLNYELKLNASQKRIWLQQVQENSLEFFHKLLNLYGLFYEYEQTLEGVKCVITDTRSELIKHQPIELKLKPISGLNGFNELSKFSRESQVCTQVIEYQYYDPDTTELKRSRVSSNHPYAIGKQVHNTVYRQSLIDEEGDSLWMTLQTFMVFPGQEVLVNHPMTTSNYTVKSMILTGFTEQTAEKRVPLTCEVMLSQSYSEFPSSSAIKPKPYSIFHLGRIEQRQSAYPNVSSNGEYCILFHHGQTEEKSFSPQWEKIRNALYYSGNHYGFSSPFQGATEVLIGYQNGIQHQPIILGALPTPQNLSLVTDKNQSDGLIQSLSRGQLLFSESSKQSSVMLKSADALTKFKLSQQSNESQFLLRASTGNLALNAFNHIQIKSQELKYYALEQVRFWCNETMQLVSEDGMAFFTSKTLISLQCQTELKAKSNEFFCRALNTIKLKSTHTMAFVATENLNIHTALGSQFWHTKSGQIEIRARGKLILEGGNSITILTPKSIEFQTPVIALNALTISGL</sequence>
<dbReference type="RefSeq" id="WP_131776766.1">
    <property type="nucleotide sequence ID" value="NZ_BMOB01000005.1"/>
</dbReference>
<reference evidence="1" key="2">
    <citation type="submission" date="2020-09" db="EMBL/GenBank/DDBJ databases">
        <authorList>
            <person name="Sun Q."/>
            <person name="Ohkuma M."/>
        </authorList>
    </citation>
    <scope>NUCLEOTIDE SEQUENCE</scope>
    <source>
        <strain evidence="1">JCM 13919</strain>
    </source>
</reference>
<evidence type="ECO:0000313" key="2">
    <source>
        <dbReference type="Proteomes" id="UP000630149"/>
    </source>
</evidence>
<dbReference type="InterPro" id="IPR037026">
    <property type="entry name" value="Vgr_OB-fold_dom_sf"/>
</dbReference>
<dbReference type="AlphaFoldDB" id="A0A917NBP9"/>
<comment type="caution">
    <text evidence="1">The sequence shown here is derived from an EMBL/GenBank/DDBJ whole genome shotgun (WGS) entry which is preliminary data.</text>
</comment>